<sequence length="69" mass="8140">MVGVLVVRGVWYEKIFDHKRIKPIAELLLRYDQISNAEVQQIEKSYAEQIKRDDPTSQHVVERPVKTTF</sequence>
<comment type="caution">
    <text evidence="1">The sequence shown here is derived from an EMBL/GenBank/DDBJ whole genome shotgun (WGS) entry which is preliminary data.</text>
</comment>
<protein>
    <submittedName>
        <fullName evidence="1">Uncharacterized protein</fullName>
    </submittedName>
</protein>
<proteinExistence type="predicted"/>
<organism evidence="1 2">
    <name type="scientific">Geodia barretti</name>
    <name type="common">Barrett's horny sponge</name>
    <dbReference type="NCBI Taxonomy" id="519541"/>
    <lineage>
        <taxon>Eukaryota</taxon>
        <taxon>Metazoa</taxon>
        <taxon>Porifera</taxon>
        <taxon>Demospongiae</taxon>
        <taxon>Heteroscleromorpha</taxon>
        <taxon>Tetractinellida</taxon>
        <taxon>Astrophorina</taxon>
        <taxon>Geodiidae</taxon>
        <taxon>Geodia</taxon>
    </lineage>
</organism>
<name>A0AA35T7U9_GEOBA</name>
<evidence type="ECO:0000313" key="2">
    <source>
        <dbReference type="Proteomes" id="UP001174909"/>
    </source>
</evidence>
<keyword evidence="2" id="KW-1185">Reference proteome</keyword>
<reference evidence="1" key="1">
    <citation type="submission" date="2023-03" db="EMBL/GenBank/DDBJ databases">
        <authorList>
            <person name="Steffen K."/>
            <person name="Cardenas P."/>
        </authorList>
    </citation>
    <scope>NUCLEOTIDE SEQUENCE</scope>
</reference>
<dbReference type="EMBL" id="CASHTH010003324">
    <property type="protein sequence ID" value="CAI8043380.1"/>
    <property type="molecule type" value="Genomic_DNA"/>
</dbReference>
<dbReference type="Proteomes" id="UP001174909">
    <property type="component" value="Unassembled WGS sequence"/>
</dbReference>
<dbReference type="AlphaFoldDB" id="A0AA35T7U9"/>
<evidence type="ECO:0000313" key="1">
    <source>
        <dbReference type="EMBL" id="CAI8043380.1"/>
    </source>
</evidence>
<gene>
    <name evidence="1" type="ORF">GBAR_LOCUS24066</name>
</gene>
<accession>A0AA35T7U9</accession>